<accession>A0A8J2PYS5</accession>
<reference evidence="7" key="1">
    <citation type="submission" date="2021-06" db="EMBL/GenBank/DDBJ databases">
        <authorList>
            <person name="Hodson N. C."/>
            <person name="Mongue J. A."/>
            <person name="Jaron S. K."/>
        </authorList>
    </citation>
    <scope>NUCLEOTIDE SEQUENCE</scope>
</reference>
<feature type="region of interest" description="Disordered" evidence="4">
    <location>
        <begin position="507"/>
        <end position="604"/>
    </location>
</feature>
<dbReference type="FunFam" id="1.10.238.10:FF:000005">
    <property type="entry name" value="Phosphoinositide phospholipase C"/>
    <property type="match status" value="1"/>
</dbReference>
<dbReference type="Pfam" id="PF16457">
    <property type="entry name" value="PH_12"/>
    <property type="match status" value="1"/>
</dbReference>
<feature type="domain" description="PI-PLC Y-box" evidence="6">
    <location>
        <begin position="610"/>
        <end position="646"/>
    </location>
</feature>
<keyword evidence="2" id="KW-0963">Cytoplasm</keyword>
<dbReference type="PROSITE" id="PS50003">
    <property type="entry name" value="PH_DOMAIN"/>
    <property type="match status" value="1"/>
</dbReference>
<comment type="caution">
    <text evidence="7">The sequence shown here is derived from an EMBL/GenBank/DDBJ whole genome shotgun (WGS) entry which is preliminary data.</text>
</comment>
<feature type="non-terminal residue" evidence="7">
    <location>
        <position position="1"/>
    </location>
</feature>
<dbReference type="GO" id="GO:0005886">
    <property type="term" value="C:plasma membrane"/>
    <property type="evidence" value="ECO:0007669"/>
    <property type="project" value="TreeGrafter"/>
</dbReference>
<protein>
    <recommendedName>
        <fullName evidence="9">Phosphoinositide phospholipase C</fullName>
    </recommendedName>
</protein>
<evidence type="ECO:0000256" key="3">
    <source>
        <dbReference type="ARBA" id="ARBA00023224"/>
    </source>
</evidence>
<name>A0A8J2PYS5_9HEXA</name>
<keyword evidence="3" id="KW-0807">Transducer</keyword>
<dbReference type="EMBL" id="CAJVCH010569859">
    <property type="protein sequence ID" value="CAG7833382.1"/>
    <property type="molecule type" value="Genomic_DNA"/>
</dbReference>
<dbReference type="GO" id="GO:0035556">
    <property type="term" value="P:intracellular signal transduction"/>
    <property type="evidence" value="ECO:0007669"/>
    <property type="project" value="InterPro"/>
</dbReference>
<dbReference type="OrthoDB" id="269822at2759"/>
<evidence type="ECO:0000256" key="2">
    <source>
        <dbReference type="ARBA" id="ARBA00022490"/>
    </source>
</evidence>
<keyword evidence="8" id="KW-1185">Reference proteome</keyword>
<evidence type="ECO:0000259" key="5">
    <source>
        <dbReference type="PROSITE" id="PS50003"/>
    </source>
</evidence>
<feature type="domain" description="PH" evidence="5">
    <location>
        <begin position="62"/>
        <end position="189"/>
    </location>
</feature>
<dbReference type="InterPro" id="IPR000909">
    <property type="entry name" value="PLipase_C_PInositol-sp_X_dom"/>
</dbReference>
<dbReference type="InterPro" id="IPR001711">
    <property type="entry name" value="PLipase_C_Pinositol-sp_Y"/>
</dbReference>
<dbReference type="Pfam" id="PF09279">
    <property type="entry name" value="EF-hand_like"/>
    <property type="match status" value="1"/>
</dbReference>
<organism evidence="7 8">
    <name type="scientific">Allacma fusca</name>
    <dbReference type="NCBI Taxonomy" id="39272"/>
    <lineage>
        <taxon>Eukaryota</taxon>
        <taxon>Metazoa</taxon>
        <taxon>Ecdysozoa</taxon>
        <taxon>Arthropoda</taxon>
        <taxon>Hexapoda</taxon>
        <taxon>Collembola</taxon>
        <taxon>Symphypleona</taxon>
        <taxon>Sminthuridae</taxon>
        <taxon>Allacma</taxon>
    </lineage>
</organism>
<dbReference type="CDD" id="cd08558">
    <property type="entry name" value="PI-PLCc_eukaryota"/>
    <property type="match status" value="1"/>
</dbReference>
<dbReference type="PROSITE" id="PS50007">
    <property type="entry name" value="PIPLC_X_DOMAIN"/>
    <property type="match status" value="1"/>
</dbReference>
<feature type="compositionally biased region" description="Polar residues" evidence="4">
    <location>
        <begin position="520"/>
        <end position="553"/>
    </location>
</feature>
<evidence type="ECO:0000259" key="6">
    <source>
        <dbReference type="PROSITE" id="PS50008"/>
    </source>
</evidence>
<dbReference type="AlphaFoldDB" id="A0A8J2PYS5"/>
<dbReference type="PANTHER" id="PTHR10336">
    <property type="entry name" value="PHOSPHOINOSITIDE-SPECIFIC PHOSPHOLIPASE C FAMILY PROTEIN"/>
    <property type="match status" value="1"/>
</dbReference>
<dbReference type="Proteomes" id="UP000708208">
    <property type="component" value="Unassembled WGS sequence"/>
</dbReference>
<dbReference type="SMART" id="SM00148">
    <property type="entry name" value="PLCXc"/>
    <property type="match status" value="1"/>
</dbReference>
<dbReference type="CDD" id="cd16202">
    <property type="entry name" value="EFh_PI-PLCdelta"/>
    <property type="match status" value="1"/>
</dbReference>
<dbReference type="GO" id="GO:0006629">
    <property type="term" value="P:lipid metabolic process"/>
    <property type="evidence" value="ECO:0007669"/>
    <property type="project" value="InterPro"/>
</dbReference>
<evidence type="ECO:0000313" key="8">
    <source>
        <dbReference type="Proteomes" id="UP000708208"/>
    </source>
</evidence>
<proteinExistence type="predicted"/>
<dbReference type="CDD" id="cd01248">
    <property type="entry name" value="PH_PLC_ELMO1"/>
    <property type="match status" value="1"/>
</dbReference>
<feature type="compositionally biased region" description="Acidic residues" evidence="4">
    <location>
        <begin position="577"/>
        <end position="595"/>
    </location>
</feature>
<dbReference type="Pfam" id="PF00388">
    <property type="entry name" value="PI-PLC-X"/>
    <property type="match status" value="1"/>
</dbReference>
<dbReference type="GO" id="GO:0005737">
    <property type="term" value="C:cytoplasm"/>
    <property type="evidence" value="ECO:0007669"/>
    <property type="project" value="UniProtKB-SubCell"/>
</dbReference>
<comment type="subcellular location">
    <subcellularLocation>
        <location evidence="1">Cytoplasm</location>
    </subcellularLocation>
</comment>
<evidence type="ECO:0000256" key="1">
    <source>
        <dbReference type="ARBA" id="ARBA00004496"/>
    </source>
</evidence>
<evidence type="ECO:0000313" key="7">
    <source>
        <dbReference type="EMBL" id="CAG7833382.1"/>
    </source>
</evidence>
<dbReference type="InterPro" id="IPR001849">
    <property type="entry name" value="PH_domain"/>
</dbReference>
<gene>
    <name evidence="7" type="ORF">AFUS01_LOCUS43014</name>
</gene>
<dbReference type="PANTHER" id="PTHR10336:SF209">
    <property type="entry name" value="PHOSPHOINOSITIDE PHOSPHOLIPASE C"/>
    <property type="match status" value="1"/>
</dbReference>
<evidence type="ECO:0000256" key="4">
    <source>
        <dbReference type="SAM" id="MobiDB-lite"/>
    </source>
</evidence>
<dbReference type="GO" id="GO:0004435">
    <property type="term" value="F:phosphatidylinositol-4,5-bisphosphate phospholipase C activity"/>
    <property type="evidence" value="ECO:0007669"/>
    <property type="project" value="InterPro"/>
</dbReference>
<sequence>METEARAHENRLRNNQRIRFNADTDIPDYRIGRSTFDKKKFLRGSKEDLLERSPGLEEILKNLQDDGSHLWKVRSASKWFRRKFILDINDMSIRYEPTYKYNTCVGKEKKQIELGDIIDVRKGWKTDVFNAVGAREEKKRAKKPNYKPEVEERACFSIIYGPRQETLDLVAPNDEVADKWVRALQHLVSAHRSAAQEQSYELWLRRQFNAADIDKNKCLNFSETMKLLKLLNITVEENKVRQLFNEANVKKNERKGTIEALDEDEFIAFYFQLLQRPELETLFEKYTSSGFLSANELCQFLQKEQGGFETITVDDSDQLIKIYEQAELSKNGQMSLSGFTNMLLSPKFDIFNSSHRTVHQDMSLPLSNYYIAASHNTYLIGNQLSGSSSVEGYIDAFKRGCRCVELDCWDGDDDEPIIYHGYTLTTKIRFKEVLADAVKPFAFATSQYPVVLGLENHCSEPYQKKMVKHLKEILGDMLYSDELDTDITALPSPEQLKCKVIIRGKKRSSGGAVSPDFSGSVPNSPALSIPQASPAKSTQSSNANNEEPSTPGSDVTRGLDAGLVITDDEPPRASVESLDESSDDSDLEDSIDYIDGEGKSPKKKGVSCELSALVNILQGTHFHSFADSKIHGKPYHSSSFAESKAL</sequence>
<dbReference type="PROSITE" id="PS50008">
    <property type="entry name" value="PIPLC_Y_DOMAIN"/>
    <property type="match status" value="1"/>
</dbReference>
<evidence type="ECO:0008006" key="9">
    <source>
        <dbReference type="Google" id="ProtNLM"/>
    </source>
</evidence>
<dbReference type="InterPro" id="IPR001192">
    <property type="entry name" value="PI-PLC_fam"/>
</dbReference>
<dbReference type="InterPro" id="IPR015359">
    <property type="entry name" value="PLC_EF-hand-like"/>
</dbReference>